<dbReference type="GO" id="GO:0005737">
    <property type="term" value="C:cytoplasm"/>
    <property type="evidence" value="ECO:0007669"/>
    <property type="project" value="TreeGrafter"/>
</dbReference>
<comment type="similarity">
    <text evidence="3 8">Belongs to the aldose epimerase family.</text>
</comment>
<dbReference type="InterPro" id="IPR018052">
    <property type="entry name" value="Ald1_epimerase_CS"/>
</dbReference>
<evidence type="ECO:0000256" key="1">
    <source>
        <dbReference type="ARBA" id="ARBA00001614"/>
    </source>
</evidence>
<dbReference type="AlphaFoldDB" id="A0A543HUL7"/>
<evidence type="ECO:0000256" key="11">
    <source>
        <dbReference type="PIRSR" id="PIRSR005096-3"/>
    </source>
</evidence>
<dbReference type="Pfam" id="PF01263">
    <property type="entry name" value="Aldose_epim"/>
    <property type="match status" value="1"/>
</dbReference>
<dbReference type="GO" id="GO:0004034">
    <property type="term" value="F:aldose 1-epimerase activity"/>
    <property type="evidence" value="ECO:0007669"/>
    <property type="project" value="UniProtKB-EC"/>
</dbReference>
<dbReference type="GO" id="GO:0033499">
    <property type="term" value="P:galactose catabolic process via UDP-galactose, Leloir pathway"/>
    <property type="evidence" value="ECO:0007669"/>
    <property type="project" value="TreeGrafter"/>
</dbReference>
<evidence type="ECO:0000256" key="3">
    <source>
        <dbReference type="ARBA" id="ARBA00006206"/>
    </source>
</evidence>
<dbReference type="PANTHER" id="PTHR10091">
    <property type="entry name" value="ALDOSE-1-EPIMERASE"/>
    <property type="match status" value="1"/>
</dbReference>
<dbReference type="NCBIfam" id="NF008277">
    <property type="entry name" value="PRK11055.1"/>
    <property type="match status" value="1"/>
</dbReference>
<comment type="caution">
    <text evidence="12">The sequence shown here is derived from an EMBL/GenBank/DDBJ whole genome shotgun (WGS) entry which is preliminary data.</text>
</comment>
<dbReference type="Proteomes" id="UP000316747">
    <property type="component" value="Unassembled WGS sequence"/>
</dbReference>
<accession>A0A543HUL7</accession>
<sequence>MSADVVPPTSIELRAEGIFLEVLTAGAAVRRLEVPGADGRPVGVVLGHADTRTYVTAGGYLGATIGRFGNRIAGASFELGGTTHRLTANEGTTTLHGGVDGFDHRPWSVVDQSATSVRFGLHSPDGDQGFPGALDVTVTYAVAPGEVRIDYTATTDRETLVNLTNHSYFNLDGEGSGPVDDHELTLSSGRFTPTDTLLIPTGERRAVDGTPFDFRAPRRIGEALAHRDEQLDHGQGLDHNFVVDGEGLRHVATLRGRSGRTLDIESDQPGVQVYTGAHFDGTVIGTSGTAYGPRSGIALETQGFPDAPHHADFPSTVLEAGETLRSTTVWRLR</sequence>
<gene>
    <name evidence="12" type="ORF">FBY41_2059</name>
</gene>
<feature type="binding site" evidence="11">
    <location>
        <begin position="70"/>
        <end position="71"/>
    </location>
    <ligand>
        <name>beta-D-galactose</name>
        <dbReference type="ChEBI" id="CHEBI:27667"/>
    </ligand>
</feature>
<feature type="binding site" evidence="11">
    <location>
        <begin position="166"/>
        <end position="168"/>
    </location>
    <ligand>
        <name>beta-D-galactose</name>
        <dbReference type="ChEBI" id="CHEBI:27667"/>
    </ligand>
</feature>
<dbReference type="EC" id="5.1.3.3" evidence="4 8"/>
<evidence type="ECO:0000256" key="10">
    <source>
        <dbReference type="PIRSR" id="PIRSR005096-2"/>
    </source>
</evidence>
<reference evidence="12 13" key="1">
    <citation type="submission" date="2019-06" db="EMBL/GenBank/DDBJ databases">
        <title>Genome sequencing of plant associated microbes to promote plant fitness in Sorghum bicolor and Oryza sativa.</title>
        <authorList>
            <person name="Coleman-Derr D."/>
        </authorList>
    </citation>
    <scope>NUCLEOTIDE SEQUENCE [LARGE SCALE GENOMIC DNA]</scope>
    <source>
        <strain evidence="12 13">KV-663</strain>
    </source>
</reference>
<comment type="catalytic activity">
    <reaction evidence="1 8">
        <text>alpha-D-glucose = beta-D-glucose</text>
        <dbReference type="Rhea" id="RHEA:10264"/>
        <dbReference type="ChEBI" id="CHEBI:15903"/>
        <dbReference type="ChEBI" id="CHEBI:17925"/>
        <dbReference type="EC" id="5.1.3.3"/>
    </reaction>
</comment>
<evidence type="ECO:0000313" key="13">
    <source>
        <dbReference type="Proteomes" id="UP000316747"/>
    </source>
</evidence>
<dbReference type="PIRSF" id="PIRSF005096">
    <property type="entry name" value="GALM"/>
    <property type="match status" value="1"/>
</dbReference>
<comment type="pathway">
    <text evidence="2 8">Carbohydrate metabolism; hexose metabolism.</text>
</comment>
<dbReference type="GO" id="GO:0006006">
    <property type="term" value="P:glucose metabolic process"/>
    <property type="evidence" value="ECO:0007669"/>
    <property type="project" value="TreeGrafter"/>
</dbReference>
<dbReference type="GO" id="GO:0030246">
    <property type="term" value="F:carbohydrate binding"/>
    <property type="evidence" value="ECO:0007669"/>
    <property type="project" value="InterPro"/>
</dbReference>
<dbReference type="EMBL" id="VFPM01000002">
    <property type="protein sequence ID" value="TQM62036.1"/>
    <property type="molecule type" value="Genomic_DNA"/>
</dbReference>
<evidence type="ECO:0000313" key="12">
    <source>
        <dbReference type="EMBL" id="TQM62036.1"/>
    </source>
</evidence>
<dbReference type="InterPro" id="IPR014718">
    <property type="entry name" value="GH-type_carb-bd"/>
</dbReference>
<evidence type="ECO:0000256" key="2">
    <source>
        <dbReference type="ARBA" id="ARBA00005028"/>
    </source>
</evidence>
<organism evidence="12 13">
    <name type="scientific">Humibacillus xanthopallidus</name>
    <dbReference type="NCBI Taxonomy" id="412689"/>
    <lineage>
        <taxon>Bacteria</taxon>
        <taxon>Bacillati</taxon>
        <taxon>Actinomycetota</taxon>
        <taxon>Actinomycetes</taxon>
        <taxon>Micrococcales</taxon>
        <taxon>Intrasporangiaceae</taxon>
        <taxon>Humibacillus</taxon>
    </lineage>
</organism>
<evidence type="ECO:0000256" key="9">
    <source>
        <dbReference type="PIRSR" id="PIRSR005096-1"/>
    </source>
</evidence>
<evidence type="ECO:0000256" key="6">
    <source>
        <dbReference type="ARBA" id="ARBA00023235"/>
    </source>
</evidence>
<dbReference type="InterPro" id="IPR047215">
    <property type="entry name" value="Galactose_mutarotase-like"/>
</dbReference>
<feature type="active site" description="Proton donor" evidence="9">
    <location>
        <position position="166"/>
    </location>
</feature>
<dbReference type="UniPathway" id="UPA00242"/>
<keyword evidence="6 8" id="KW-0413">Isomerase</keyword>
<keyword evidence="7 8" id="KW-0119">Carbohydrate metabolism</keyword>
<keyword evidence="13" id="KW-1185">Reference proteome</keyword>
<dbReference type="Gene3D" id="2.70.98.10">
    <property type="match status" value="1"/>
</dbReference>
<proteinExistence type="inferred from homology"/>
<dbReference type="InterPro" id="IPR015443">
    <property type="entry name" value="Aldose_1-epimerase"/>
</dbReference>
<protein>
    <recommendedName>
        <fullName evidence="5 8">Aldose 1-epimerase</fullName>
        <ecNumber evidence="4 8">5.1.3.3</ecNumber>
    </recommendedName>
</protein>
<dbReference type="PROSITE" id="PS00545">
    <property type="entry name" value="ALDOSE_1_EPIMERASE"/>
    <property type="match status" value="1"/>
</dbReference>
<feature type="active site" description="Proton acceptor" evidence="9">
    <location>
        <position position="300"/>
    </location>
</feature>
<name>A0A543HUL7_9MICO</name>
<dbReference type="PANTHER" id="PTHR10091:SF0">
    <property type="entry name" value="GALACTOSE MUTAROTASE"/>
    <property type="match status" value="1"/>
</dbReference>
<evidence type="ECO:0000256" key="5">
    <source>
        <dbReference type="ARBA" id="ARBA00014165"/>
    </source>
</evidence>
<feature type="binding site" evidence="10">
    <location>
        <position position="238"/>
    </location>
    <ligand>
        <name>beta-D-galactose</name>
        <dbReference type="ChEBI" id="CHEBI:27667"/>
    </ligand>
</feature>
<dbReference type="InterPro" id="IPR011013">
    <property type="entry name" value="Gal_mutarotase_sf_dom"/>
</dbReference>
<evidence type="ECO:0000256" key="7">
    <source>
        <dbReference type="ARBA" id="ARBA00023277"/>
    </source>
</evidence>
<dbReference type="RefSeq" id="WP_185749015.1">
    <property type="nucleotide sequence ID" value="NZ_VFPM01000002.1"/>
</dbReference>
<dbReference type="CDD" id="cd09019">
    <property type="entry name" value="galactose_mutarotase_like"/>
    <property type="match status" value="1"/>
</dbReference>
<evidence type="ECO:0000256" key="4">
    <source>
        <dbReference type="ARBA" id="ARBA00013185"/>
    </source>
</evidence>
<dbReference type="SUPFAM" id="SSF74650">
    <property type="entry name" value="Galactose mutarotase-like"/>
    <property type="match status" value="1"/>
</dbReference>
<evidence type="ECO:0000256" key="8">
    <source>
        <dbReference type="PIRNR" id="PIRNR005096"/>
    </source>
</evidence>
<dbReference type="InterPro" id="IPR008183">
    <property type="entry name" value="Aldose_1/G6P_1-epimerase"/>
</dbReference>